<feature type="domain" description="Protein kinase" evidence="7">
    <location>
        <begin position="251"/>
        <end position="493"/>
    </location>
</feature>
<dbReference type="InterPro" id="IPR051931">
    <property type="entry name" value="PAK3-like"/>
</dbReference>
<evidence type="ECO:0000256" key="6">
    <source>
        <dbReference type="SAM" id="MobiDB-lite"/>
    </source>
</evidence>
<feature type="domain" description="CRIB" evidence="8">
    <location>
        <begin position="135"/>
        <end position="148"/>
    </location>
</feature>
<proteinExistence type="inferred from homology"/>
<dbReference type="PROSITE" id="PS50011">
    <property type="entry name" value="PROTEIN_KINASE_DOM"/>
    <property type="match status" value="1"/>
</dbReference>
<dbReference type="SMART" id="SM00285">
    <property type="entry name" value="PBD"/>
    <property type="match status" value="2"/>
</dbReference>
<feature type="domain" description="CRIB" evidence="8">
    <location>
        <begin position="78"/>
        <end position="91"/>
    </location>
</feature>
<reference evidence="9 10" key="1">
    <citation type="submission" date="2024-04" db="EMBL/GenBank/DDBJ databases">
        <title>genome sequences of Mucor flavus KT1a and Helicostylum pulchrum KT1b strains isolated from the surface of a dry-aged beef.</title>
        <authorList>
            <person name="Toyotome T."/>
            <person name="Hosono M."/>
            <person name="Torimaru M."/>
            <person name="Fukuda K."/>
            <person name="Mikami N."/>
        </authorList>
    </citation>
    <scope>NUCLEOTIDE SEQUENCE [LARGE SCALE GENOMIC DNA]</scope>
    <source>
        <strain evidence="9 10">KT1a</strain>
    </source>
</reference>
<evidence type="ECO:0000313" key="10">
    <source>
        <dbReference type="Proteomes" id="UP001473302"/>
    </source>
</evidence>
<comment type="caution">
    <text evidence="9">The sequence shown here is derived from an EMBL/GenBank/DDBJ whole genome shotgun (WGS) entry which is preliminary data.</text>
</comment>
<dbReference type="EMBL" id="BAABUK010000014">
    <property type="protein sequence ID" value="GAA5812657.1"/>
    <property type="molecule type" value="Genomic_DNA"/>
</dbReference>
<evidence type="ECO:0000256" key="2">
    <source>
        <dbReference type="ARBA" id="ARBA00022741"/>
    </source>
</evidence>
<evidence type="ECO:0000256" key="3">
    <source>
        <dbReference type="ARBA" id="ARBA00022840"/>
    </source>
</evidence>
<dbReference type="InterPro" id="IPR011009">
    <property type="entry name" value="Kinase-like_dom_sf"/>
</dbReference>
<dbReference type="PANTHER" id="PTHR45832:SF22">
    <property type="entry name" value="SERINE_THREONINE-PROTEIN KINASE SAMKA-RELATED"/>
    <property type="match status" value="1"/>
</dbReference>
<evidence type="ECO:0000313" key="9">
    <source>
        <dbReference type="EMBL" id="GAA5812657.1"/>
    </source>
</evidence>
<evidence type="ECO:0008006" key="11">
    <source>
        <dbReference type="Google" id="ProtNLM"/>
    </source>
</evidence>
<dbReference type="InterPro" id="IPR000719">
    <property type="entry name" value="Prot_kinase_dom"/>
</dbReference>
<evidence type="ECO:0000259" key="8">
    <source>
        <dbReference type="PROSITE" id="PS50108"/>
    </source>
</evidence>
<dbReference type="SMART" id="SM00219">
    <property type="entry name" value="TyrKc"/>
    <property type="match status" value="1"/>
</dbReference>
<keyword evidence="2" id="KW-0547">Nucleotide-binding</keyword>
<comment type="similarity">
    <text evidence="1">Belongs to the protein kinase superfamily. STE Ser/Thr protein kinase family. STE20 subfamily.</text>
</comment>
<comment type="catalytic activity">
    <reaction evidence="5">
        <text>L-seryl-[protein] + ATP = O-phospho-L-seryl-[protein] + ADP + H(+)</text>
        <dbReference type="Rhea" id="RHEA:17989"/>
        <dbReference type="Rhea" id="RHEA-COMP:9863"/>
        <dbReference type="Rhea" id="RHEA-COMP:11604"/>
        <dbReference type="ChEBI" id="CHEBI:15378"/>
        <dbReference type="ChEBI" id="CHEBI:29999"/>
        <dbReference type="ChEBI" id="CHEBI:30616"/>
        <dbReference type="ChEBI" id="CHEBI:83421"/>
        <dbReference type="ChEBI" id="CHEBI:456216"/>
        <dbReference type="EC" id="2.7.11.1"/>
    </reaction>
</comment>
<evidence type="ECO:0000256" key="1">
    <source>
        <dbReference type="ARBA" id="ARBA00008874"/>
    </source>
</evidence>
<dbReference type="PANTHER" id="PTHR45832">
    <property type="entry name" value="SERINE/THREONINE-PROTEIN KINASE SAMKA-RELATED-RELATED"/>
    <property type="match status" value="1"/>
</dbReference>
<organism evidence="9 10">
    <name type="scientific">Mucor flavus</name>
    <dbReference type="NCBI Taxonomy" id="439312"/>
    <lineage>
        <taxon>Eukaryota</taxon>
        <taxon>Fungi</taxon>
        <taxon>Fungi incertae sedis</taxon>
        <taxon>Mucoromycota</taxon>
        <taxon>Mucoromycotina</taxon>
        <taxon>Mucoromycetes</taxon>
        <taxon>Mucorales</taxon>
        <taxon>Mucorineae</taxon>
        <taxon>Mucoraceae</taxon>
        <taxon>Mucor</taxon>
    </lineage>
</organism>
<dbReference type="InterPro" id="IPR020635">
    <property type="entry name" value="Tyr_kinase_cat_dom"/>
</dbReference>
<keyword evidence="3" id="KW-0067">ATP-binding</keyword>
<keyword evidence="10" id="KW-1185">Reference proteome</keyword>
<evidence type="ECO:0000259" key="7">
    <source>
        <dbReference type="PROSITE" id="PS50011"/>
    </source>
</evidence>
<dbReference type="InterPro" id="IPR036936">
    <property type="entry name" value="CRIB_dom_sf"/>
</dbReference>
<dbReference type="Gene3D" id="3.90.810.10">
    <property type="entry name" value="CRIB domain"/>
    <property type="match status" value="2"/>
</dbReference>
<feature type="compositionally biased region" description="Low complexity" evidence="6">
    <location>
        <begin position="1"/>
        <end position="13"/>
    </location>
</feature>
<accession>A0ABP9Z0L7</accession>
<gene>
    <name evidence="9" type="ORF">MFLAVUS_006114</name>
</gene>
<evidence type="ECO:0000256" key="5">
    <source>
        <dbReference type="ARBA" id="ARBA00048679"/>
    </source>
</evidence>
<sequence>MGNVNSSSSVHSVPTTQCHHHKTRSLRSTTTTTRKGLKKFGSSATLAKLYHHHNISAATMPSKAIAWRNQHGEKILDIGKPTKFEHGIHVEFDDDSGKYMGLPDVWQSNFPSDDILDTAFIHPILVPTCESPSSISHPFNIKHHIHVELDQDGIGFKGLPQEWKDKVVIDKRRTMKIVESPDSLFHSDSDLRSKRELHLSTSRNSVLKANVLKAVKVIQDQEKVENTCLNTTSCSIDDIADNPTTNPNTIYNSFVLIAEGESGPLYAAKHIGTNKVIRNELITMKMSRHPNVVEYITSYVTSDEIWVVMEFMEMALSDILSLESTEEGSCISIDESLIARVARDILRALARIHRLNRIHRDIRSDNILINLRGEVKLTDFSQCAQLTKAQPKRNSIVGTPYWMAPELIKGKEYDTKIDIWSLGVLIYEMAQNNPPYIEHPPLKALYLIASNGLPPLENQDRWSDNFKDFLSLCTTMDPVNRPDTSVLLKHPFITTSVGTSEDMIALLEKARQIETLQQLAQDEDIIERDLAI</sequence>
<dbReference type="InterPro" id="IPR000095">
    <property type="entry name" value="CRIB_dom"/>
</dbReference>
<dbReference type="Pfam" id="PF00069">
    <property type="entry name" value="Pkinase"/>
    <property type="match status" value="1"/>
</dbReference>
<name>A0ABP9Z0L7_9FUNG</name>
<dbReference type="Gene3D" id="1.10.510.10">
    <property type="entry name" value="Transferase(Phosphotransferase) domain 1"/>
    <property type="match status" value="1"/>
</dbReference>
<dbReference type="Proteomes" id="UP001473302">
    <property type="component" value="Unassembled WGS sequence"/>
</dbReference>
<dbReference type="Pfam" id="PF00786">
    <property type="entry name" value="PBD"/>
    <property type="match status" value="2"/>
</dbReference>
<comment type="catalytic activity">
    <reaction evidence="4">
        <text>L-threonyl-[protein] + ATP = O-phospho-L-threonyl-[protein] + ADP + H(+)</text>
        <dbReference type="Rhea" id="RHEA:46608"/>
        <dbReference type="Rhea" id="RHEA-COMP:11060"/>
        <dbReference type="Rhea" id="RHEA-COMP:11605"/>
        <dbReference type="ChEBI" id="CHEBI:15378"/>
        <dbReference type="ChEBI" id="CHEBI:30013"/>
        <dbReference type="ChEBI" id="CHEBI:30616"/>
        <dbReference type="ChEBI" id="CHEBI:61977"/>
        <dbReference type="ChEBI" id="CHEBI:456216"/>
        <dbReference type="EC" id="2.7.11.1"/>
    </reaction>
</comment>
<dbReference type="SUPFAM" id="SSF56112">
    <property type="entry name" value="Protein kinase-like (PK-like)"/>
    <property type="match status" value="1"/>
</dbReference>
<feature type="region of interest" description="Disordered" evidence="6">
    <location>
        <begin position="1"/>
        <end position="36"/>
    </location>
</feature>
<evidence type="ECO:0000256" key="4">
    <source>
        <dbReference type="ARBA" id="ARBA00047899"/>
    </source>
</evidence>
<dbReference type="PROSITE" id="PS50108">
    <property type="entry name" value="CRIB"/>
    <property type="match status" value="2"/>
</dbReference>
<protein>
    <recommendedName>
        <fullName evidence="11">Non-specific serine/threonine protein kinase</fullName>
    </recommendedName>
</protein>